<keyword evidence="4" id="KW-0645">Protease</keyword>
<dbReference type="Pfam" id="PF00912">
    <property type="entry name" value="Transgly"/>
    <property type="match status" value="1"/>
</dbReference>
<dbReference type="GO" id="GO:0008360">
    <property type="term" value="P:regulation of cell shape"/>
    <property type="evidence" value="ECO:0007669"/>
    <property type="project" value="UniProtKB-KW"/>
</dbReference>
<evidence type="ECO:0000256" key="12">
    <source>
        <dbReference type="ARBA" id="ARBA00034000"/>
    </source>
</evidence>
<evidence type="ECO:0000256" key="11">
    <source>
        <dbReference type="ARBA" id="ARBA00023316"/>
    </source>
</evidence>
<comment type="similarity">
    <text evidence="2">In the N-terminal section; belongs to the glycosyltransferase 51 family.</text>
</comment>
<comment type="similarity">
    <text evidence="1">In the C-terminal section; belongs to the transpeptidase family.</text>
</comment>
<comment type="catalytic activity">
    <reaction evidence="12">
        <text>Preferential cleavage: (Ac)2-L-Lys-D-Ala-|-D-Ala. Also transpeptidation of peptidyl-alanyl moieties that are N-acyl substituents of D-alanine.</text>
        <dbReference type="EC" id="3.4.16.4"/>
    </reaction>
</comment>
<dbReference type="GO" id="GO:0008658">
    <property type="term" value="F:penicillin binding"/>
    <property type="evidence" value="ECO:0007669"/>
    <property type="project" value="InterPro"/>
</dbReference>
<evidence type="ECO:0000256" key="10">
    <source>
        <dbReference type="ARBA" id="ARBA00023268"/>
    </source>
</evidence>
<dbReference type="GO" id="GO:0008955">
    <property type="term" value="F:peptidoglycan glycosyltransferase activity"/>
    <property type="evidence" value="ECO:0007669"/>
    <property type="project" value="UniProtKB-EC"/>
</dbReference>
<keyword evidence="10" id="KW-0511">Multifunctional enzyme</keyword>
<gene>
    <name evidence="17" type="ORF">A3C89_02315</name>
</gene>
<sequence>MKKKSPSRMRRIASDIVLFGTVFFLVAIGSLFVWVATLDIPDLSAFNQRLVAQSTKLYDRTGETILYDTNSDVRRTVVRYDEISEYLKNATIAIEDAEFWTHAGVRPTAIVRSMITSLSQGKGVFSGGGGSTITQQVIKNSVLQQERSLTRKIKEAILAIRLEQVMEKDEILLTYLNESPYGGTLYGVEEAAQAFFGKHANEVTLAEAAYLASLPQAPTRLSPYTQSFRDPQTREVSQLEVRKNYVLTRMEEEGMITKDEAEIARAEEVAWKPYISATIRAPHYVMYVLEQLQEKYGDEYLNKGYKIITAVDLPLQEKAEAIVKEYALKNDAAYNAANASLVAEDPKNGDVLVLVGSRDFFEENIDDPRVAGQYNVATNETPGRQPGSSFKPFIYATAFEKGYTPDSILFDVETQFSTACAVDNFKTNSEDPNCYSPKNYDHQFRGPVSIRNALAQSLNVPAVKMFYLAGRKSSVKTARDMGITTLPDTTPSLDLVLGSGEVTLYQMVSAYAVFASEGIKIEPRTVLRIEDSRSTVLKEFDEVNAGRVLERNTALNISSILSDNAARAPLFGANSPLHFGERDVAAKTGTTNDKKDVWIIGYTPNLVAGAWAGNNNNVEMKEISGLIITPLWRAFMDEALRELPSESFPEPTHTVTGKPILDGVWLGMNTYGEPEIHSELYFIDSENPTGSQPNNPNSDPQFKYWEYGVLNWLQGLLGQNNTSFPSLSTTTTEVIGQ</sequence>
<keyword evidence="14" id="KW-0472">Membrane</keyword>
<comment type="catalytic activity">
    <reaction evidence="13">
        <text>[GlcNAc-(1-&gt;4)-Mur2Ac(oyl-L-Ala-gamma-D-Glu-L-Lys-D-Ala-D-Ala)](n)-di-trans,octa-cis-undecaprenyl diphosphate + beta-D-GlcNAc-(1-&gt;4)-Mur2Ac(oyl-L-Ala-gamma-D-Glu-L-Lys-D-Ala-D-Ala)-di-trans,octa-cis-undecaprenyl diphosphate = [GlcNAc-(1-&gt;4)-Mur2Ac(oyl-L-Ala-gamma-D-Glu-L-Lys-D-Ala-D-Ala)](n+1)-di-trans,octa-cis-undecaprenyl diphosphate + di-trans,octa-cis-undecaprenyl diphosphate + H(+)</text>
        <dbReference type="Rhea" id="RHEA:23708"/>
        <dbReference type="Rhea" id="RHEA-COMP:9602"/>
        <dbReference type="Rhea" id="RHEA-COMP:9603"/>
        <dbReference type="ChEBI" id="CHEBI:15378"/>
        <dbReference type="ChEBI" id="CHEBI:58405"/>
        <dbReference type="ChEBI" id="CHEBI:60033"/>
        <dbReference type="ChEBI" id="CHEBI:78435"/>
        <dbReference type="EC" id="2.4.99.28"/>
    </reaction>
</comment>
<evidence type="ECO:0000256" key="8">
    <source>
        <dbReference type="ARBA" id="ARBA00022960"/>
    </source>
</evidence>
<keyword evidence="7" id="KW-0378">Hydrolase</keyword>
<dbReference type="InterPro" id="IPR012338">
    <property type="entry name" value="Beta-lactam/transpept-like"/>
</dbReference>
<protein>
    <submittedName>
        <fullName evidence="17">Uncharacterized protein</fullName>
    </submittedName>
</protein>
<dbReference type="GO" id="GO:0006508">
    <property type="term" value="P:proteolysis"/>
    <property type="evidence" value="ECO:0007669"/>
    <property type="project" value="UniProtKB-KW"/>
</dbReference>
<dbReference type="SUPFAM" id="SSF56601">
    <property type="entry name" value="beta-lactamase/transpeptidase-like"/>
    <property type="match status" value="1"/>
</dbReference>
<evidence type="ECO:0000313" key="17">
    <source>
        <dbReference type="EMBL" id="OGG60199.1"/>
    </source>
</evidence>
<feature type="domain" description="Glycosyl transferase family 51" evidence="16">
    <location>
        <begin position="67"/>
        <end position="250"/>
    </location>
</feature>
<keyword evidence="5" id="KW-0328">Glycosyltransferase</keyword>
<keyword evidence="14" id="KW-0812">Transmembrane</keyword>
<reference evidence="17 18" key="1">
    <citation type="journal article" date="2016" name="Nat. Commun.">
        <title>Thousands of microbial genomes shed light on interconnected biogeochemical processes in an aquifer system.</title>
        <authorList>
            <person name="Anantharaman K."/>
            <person name="Brown C.T."/>
            <person name="Hug L.A."/>
            <person name="Sharon I."/>
            <person name="Castelle C.J."/>
            <person name="Probst A.J."/>
            <person name="Thomas B.C."/>
            <person name="Singh A."/>
            <person name="Wilkins M.J."/>
            <person name="Karaoz U."/>
            <person name="Brodie E.L."/>
            <person name="Williams K.H."/>
            <person name="Hubbard S.S."/>
            <person name="Banfield J.F."/>
        </authorList>
    </citation>
    <scope>NUCLEOTIDE SEQUENCE [LARGE SCALE GENOMIC DNA]</scope>
</reference>
<feature type="transmembrane region" description="Helical" evidence="14">
    <location>
        <begin position="12"/>
        <end position="36"/>
    </location>
</feature>
<evidence type="ECO:0000256" key="7">
    <source>
        <dbReference type="ARBA" id="ARBA00022801"/>
    </source>
</evidence>
<keyword evidence="3" id="KW-0121">Carboxypeptidase</keyword>
<keyword evidence="9" id="KW-0573">Peptidoglycan synthesis</keyword>
<keyword evidence="14" id="KW-1133">Transmembrane helix</keyword>
<evidence type="ECO:0000256" key="14">
    <source>
        <dbReference type="SAM" id="Phobius"/>
    </source>
</evidence>
<dbReference type="SUPFAM" id="SSF53955">
    <property type="entry name" value="Lysozyme-like"/>
    <property type="match status" value="1"/>
</dbReference>
<keyword evidence="6" id="KW-0808">Transferase</keyword>
<evidence type="ECO:0000256" key="5">
    <source>
        <dbReference type="ARBA" id="ARBA00022676"/>
    </source>
</evidence>
<dbReference type="Proteomes" id="UP000178794">
    <property type="component" value="Unassembled WGS sequence"/>
</dbReference>
<dbReference type="InterPro" id="IPR050396">
    <property type="entry name" value="Glycosyltr_51/Transpeptidase"/>
</dbReference>
<dbReference type="GO" id="GO:0071555">
    <property type="term" value="P:cell wall organization"/>
    <property type="evidence" value="ECO:0007669"/>
    <property type="project" value="UniProtKB-KW"/>
</dbReference>
<dbReference type="InterPro" id="IPR001264">
    <property type="entry name" value="Glyco_trans_51"/>
</dbReference>
<dbReference type="AlphaFoldDB" id="A0A1F6DFJ1"/>
<evidence type="ECO:0000256" key="9">
    <source>
        <dbReference type="ARBA" id="ARBA00022984"/>
    </source>
</evidence>
<dbReference type="GO" id="GO:0030288">
    <property type="term" value="C:outer membrane-bounded periplasmic space"/>
    <property type="evidence" value="ECO:0007669"/>
    <property type="project" value="TreeGrafter"/>
</dbReference>
<keyword evidence="11" id="KW-0961">Cell wall biogenesis/degradation</keyword>
<dbReference type="PANTHER" id="PTHR32282:SF33">
    <property type="entry name" value="PEPTIDOGLYCAN GLYCOSYLTRANSFERASE"/>
    <property type="match status" value="1"/>
</dbReference>
<evidence type="ECO:0000256" key="1">
    <source>
        <dbReference type="ARBA" id="ARBA00007090"/>
    </source>
</evidence>
<dbReference type="InterPro" id="IPR023346">
    <property type="entry name" value="Lysozyme-like_dom_sf"/>
</dbReference>
<organism evidence="17 18">
    <name type="scientific">Candidatus Kaiserbacteria bacterium RIFCSPHIGHO2_02_FULL_50_50</name>
    <dbReference type="NCBI Taxonomy" id="1798492"/>
    <lineage>
        <taxon>Bacteria</taxon>
        <taxon>Candidatus Kaiseribacteriota</taxon>
    </lineage>
</organism>
<evidence type="ECO:0000256" key="3">
    <source>
        <dbReference type="ARBA" id="ARBA00022645"/>
    </source>
</evidence>
<dbReference type="FunFam" id="1.10.3810.10:FF:000001">
    <property type="entry name" value="Penicillin-binding protein 1A"/>
    <property type="match status" value="1"/>
</dbReference>
<dbReference type="Gene3D" id="3.40.710.10">
    <property type="entry name" value="DD-peptidase/beta-lactamase superfamily"/>
    <property type="match status" value="1"/>
</dbReference>
<comment type="caution">
    <text evidence="17">The sequence shown here is derived from an EMBL/GenBank/DDBJ whole genome shotgun (WGS) entry which is preliminary data.</text>
</comment>
<accession>A0A1F6DFJ1</accession>
<evidence type="ECO:0000259" key="16">
    <source>
        <dbReference type="Pfam" id="PF00912"/>
    </source>
</evidence>
<evidence type="ECO:0000256" key="2">
    <source>
        <dbReference type="ARBA" id="ARBA00007739"/>
    </source>
</evidence>
<evidence type="ECO:0000256" key="6">
    <source>
        <dbReference type="ARBA" id="ARBA00022679"/>
    </source>
</evidence>
<evidence type="ECO:0000256" key="4">
    <source>
        <dbReference type="ARBA" id="ARBA00022670"/>
    </source>
</evidence>
<dbReference type="PANTHER" id="PTHR32282">
    <property type="entry name" value="BINDING PROTEIN TRANSPEPTIDASE, PUTATIVE-RELATED"/>
    <property type="match status" value="1"/>
</dbReference>
<keyword evidence="8" id="KW-0133">Cell shape</keyword>
<dbReference type="EMBL" id="MFLF01000009">
    <property type="protein sequence ID" value="OGG60199.1"/>
    <property type="molecule type" value="Genomic_DNA"/>
</dbReference>
<dbReference type="Pfam" id="PF00905">
    <property type="entry name" value="Transpeptidase"/>
    <property type="match status" value="1"/>
</dbReference>
<name>A0A1F6DFJ1_9BACT</name>
<evidence type="ECO:0000256" key="13">
    <source>
        <dbReference type="ARBA" id="ARBA00049902"/>
    </source>
</evidence>
<dbReference type="InterPro" id="IPR001460">
    <property type="entry name" value="PCN-bd_Tpept"/>
</dbReference>
<feature type="domain" description="Penicillin-binding protein transpeptidase" evidence="15">
    <location>
        <begin position="340"/>
        <end position="605"/>
    </location>
</feature>
<proteinExistence type="inferred from homology"/>
<dbReference type="GO" id="GO:0009002">
    <property type="term" value="F:serine-type D-Ala-D-Ala carboxypeptidase activity"/>
    <property type="evidence" value="ECO:0007669"/>
    <property type="project" value="UniProtKB-EC"/>
</dbReference>
<dbReference type="STRING" id="1798492.A3C89_02315"/>
<dbReference type="Gene3D" id="1.10.3810.10">
    <property type="entry name" value="Biosynthetic peptidoglycan transglycosylase-like"/>
    <property type="match status" value="1"/>
</dbReference>
<evidence type="ECO:0000259" key="15">
    <source>
        <dbReference type="Pfam" id="PF00905"/>
    </source>
</evidence>
<dbReference type="InterPro" id="IPR036950">
    <property type="entry name" value="PBP_transglycosylase"/>
</dbReference>
<evidence type="ECO:0000313" key="18">
    <source>
        <dbReference type="Proteomes" id="UP000178794"/>
    </source>
</evidence>
<dbReference type="GO" id="GO:0009252">
    <property type="term" value="P:peptidoglycan biosynthetic process"/>
    <property type="evidence" value="ECO:0007669"/>
    <property type="project" value="UniProtKB-KW"/>
</dbReference>